<proteinExistence type="inferred from homology"/>
<dbReference type="Proteomes" id="UP000541154">
    <property type="component" value="Unassembled WGS sequence"/>
</dbReference>
<evidence type="ECO:0000256" key="1">
    <source>
        <dbReference type="ARBA" id="ARBA00010617"/>
    </source>
</evidence>
<evidence type="ECO:0000313" key="8">
    <source>
        <dbReference type="Proteomes" id="UP000541154"/>
    </source>
</evidence>
<keyword evidence="3 6" id="KW-0560">Oxidoreductase</keyword>
<dbReference type="GO" id="GO:0020037">
    <property type="term" value="F:heme binding"/>
    <property type="evidence" value="ECO:0007669"/>
    <property type="project" value="InterPro"/>
</dbReference>
<dbReference type="CDD" id="cd11065">
    <property type="entry name" value="CYP64-like"/>
    <property type="match status" value="1"/>
</dbReference>
<dbReference type="GO" id="GO:0004497">
    <property type="term" value="F:monooxygenase activity"/>
    <property type="evidence" value="ECO:0007669"/>
    <property type="project" value="UniProtKB-KW"/>
</dbReference>
<keyword evidence="5 6" id="KW-0349">Heme</keyword>
<organism evidence="7 8">
    <name type="scientific">Petromyces alliaceus</name>
    <name type="common">Aspergillus alliaceus</name>
    <dbReference type="NCBI Taxonomy" id="209559"/>
    <lineage>
        <taxon>Eukaryota</taxon>
        <taxon>Fungi</taxon>
        <taxon>Dikarya</taxon>
        <taxon>Ascomycota</taxon>
        <taxon>Pezizomycotina</taxon>
        <taxon>Eurotiomycetes</taxon>
        <taxon>Eurotiomycetidae</taxon>
        <taxon>Eurotiales</taxon>
        <taxon>Aspergillaceae</taxon>
        <taxon>Aspergillus</taxon>
        <taxon>Aspergillus subgen. Circumdati</taxon>
    </lineage>
</organism>
<dbReference type="InterPro" id="IPR036396">
    <property type="entry name" value="Cyt_P450_sf"/>
</dbReference>
<name>A0A8H5ZV87_PETAA</name>
<dbReference type="SUPFAM" id="SSF48264">
    <property type="entry name" value="Cytochrome P450"/>
    <property type="match status" value="1"/>
</dbReference>
<evidence type="ECO:0000256" key="6">
    <source>
        <dbReference type="RuleBase" id="RU000461"/>
    </source>
</evidence>
<keyword evidence="2 5" id="KW-0479">Metal-binding</keyword>
<evidence type="ECO:0000313" key="7">
    <source>
        <dbReference type="EMBL" id="KAF5855775.1"/>
    </source>
</evidence>
<keyword evidence="6" id="KW-0503">Monooxygenase</keyword>
<dbReference type="Gene3D" id="1.10.630.10">
    <property type="entry name" value="Cytochrome P450"/>
    <property type="match status" value="1"/>
</dbReference>
<dbReference type="InterPro" id="IPR017972">
    <property type="entry name" value="Cyt_P450_CS"/>
</dbReference>
<dbReference type="InterPro" id="IPR002401">
    <property type="entry name" value="Cyt_P450_E_grp-I"/>
</dbReference>
<gene>
    <name evidence="7" type="ORF">ETB97_008456</name>
</gene>
<evidence type="ECO:0000256" key="2">
    <source>
        <dbReference type="ARBA" id="ARBA00022723"/>
    </source>
</evidence>
<dbReference type="GO" id="GO:0005506">
    <property type="term" value="F:iron ion binding"/>
    <property type="evidence" value="ECO:0007669"/>
    <property type="project" value="InterPro"/>
</dbReference>
<dbReference type="AlphaFoldDB" id="A0A8H5ZV87"/>
<dbReference type="InterPro" id="IPR050364">
    <property type="entry name" value="Cytochrome_P450_fung"/>
</dbReference>
<dbReference type="PRINTS" id="PR00463">
    <property type="entry name" value="EP450I"/>
</dbReference>
<dbReference type="PANTHER" id="PTHR46300:SF12">
    <property type="entry name" value="P450, PUTATIVE (EUROFUNG)-RELATED"/>
    <property type="match status" value="1"/>
</dbReference>
<dbReference type="EMBL" id="SPNV01000385">
    <property type="protein sequence ID" value="KAF5855775.1"/>
    <property type="molecule type" value="Genomic_DNA"/>
</dbReference>
<comment type="cofactor">
    <cofactor evidence="5">
        <name>heme</name>
        <dbReference type="ChEBI" id="CHEBI:30413"/>
    </cofactor>
</comment>
<dbReference type="Pfam" id="PF00067">
    <property type="entry name" value="p450"/>
    <property type="match status" value="1"/>
</dbReference>
<evidence type="ECO:0000256" key="4">
    <source>
        <dbReference type="ARBA" id="ARBA00023004"/>
    </source>
</evidence>
<dbReference type="PANTHER" id="PTHR46300">
    <property type="entry name" value="P450, PUTATIVE (EUROFUNG)-RELATED-RELATED"/>
    <property type="match status" value="1"/>
</dbReference>
<sequence length="529" mass="59418">MNVPLLPLITTCHTVQLSSEVFKGGLLGSKKLPAPLPPGPPPKPIIGNLKDLPQNGERDWEHWFRHKKLYGPISSITVLGQTFVILNDHQLAVELFEQRSKWHSDRPKMFFAAELAGCGGILGMIPFSDRSKAIRKAMNKEIGSKVSVSRFNELQDVEARRFLLRVLETPENLTQHIRKEAGAVVLKLAYGYTIEPHKPDPLVDLADVSMYYFSLVCRYGAWLVDVLPILRHIPAWFPGAEFRRVGQKSKEAFDAFGGKPYNFVKHQMAQGTHHPSCLSSILESEDIRPGSEKEYVTKWSAASIYAGGADTTVSTMSCFFLAMALNPDVQQKAQEELDRVVGNRLPTFADRDSLPYINAMVKELLRWHPVVPTNLPHVSTHDDICQGYFIPKGSIILANIWGFAHDPDVFPDPMAFKPERYLGDHPAPDSHRLSFGFGRRICPGRVLADSAIYINIAQCLTVFNISKKVMNGKEIEPKVVFQPALISHPEPYDVSIKPRSPMHEDLIRSIETDHPWEQSHAAELDKITI</sequence>
<comment type="caution">
    <text evidence="7">The sequence shown here is derived from an EMBL/GenBank/DDBJ whole genome shotgun (WGS) entry which is preliminary data.</text>
</comment>
<feature type="binding site" description="axial binding residue" evidence="5">
    <location>
        <position position="442"/>
    </location>
    <ligand>
        <name>heme</name>
        <dbReference type="ChEBI" id="CHEBI:30413"/>
    </ligand>
    <ligandPart>
        <name>Fe</name>
        <dbReference type="ChEBI" id="CHEBI:18248"/>
    </ligandPart>
</feature>
<accession>A0A8H5ZV87</accession>
<dbReference type="PRINTS" id="PR00385">
    <property type="entry name" value="P450"/>
</dbReference>
<protein>
    <recommendedName>
        <fullName evidence="9">Cytochrome P450</fullName>
    </recommendedName>
</protein>
<dbReference type="GO" id="GO:0016705">
    <property type="term" value="F:oxidoreductase activity, acting on paired donors, with incorporation or reduction of molecular oxygen"/>
    <property type="evidence" value="ECO:0007669"/>
    <property type="project" value="InterPro"/>
</dbReference>
<keyword evidence="8" id="KW-1185">Reference proteome</keyword>
<reference evidence="7 8" key="1">
    <citation type="submission" date="2019-04" db="EMBL/GenBank/DDBJ databases">
        <title>Aspergillus burnettii sp. nov., novel species from soil in southeast Queensland.</title>
        <authorList>
            <person name="Gilchrist C.L.M."/>
            <person name="Pitt J.I."/>
            <person name="Lange L."/>
            <person name="Lacey H.J."/>
            <person name="Vuong D."/>
            <person name="Midgley D.J."/>
            <person name="Greenfield P."/>
            <person name="Bradbury M."/>
            <person name="Lacey E."/>
            <person name="Busk P.K."/>
            <person name="Pilgaard B."/>
            <person name="Chooi Y.H."/>
            <person name="Piggott A.M."/>
        </authorList>
    </citation>
    <scope>NUCLEOTIDE SEQUENCE [LARGE SCALE GENOMIC DNA]</scope>
    <source>
        <strain evidence="7 8">FRR 5400</strain>
    </source>
</reference>
<evidence type="ECO:0000256" key="3">
    <source>
        <dbReference type="ARBA" id="ARBA00023002"/>
    </source>
</evidence>
<evidence type="ECO:0000256" key="5">
    <source>
        <dbReference type="PIRSR" id="PIRSR602401-1"/>
    </source>
</evidence>
<dbReference type="InterPro" id="IPR001128">
    <property type="entry name" value="Cyt_P450"/>
</dbReference>
<keyword evidence="4 5" id="KW-0408">Iron</keyword>
<dbReference type="PROSITE" id="PS00086">
    <property type="entry name" value="CYTOCHROME_P450"/>
    <property type="match status" value="1"/>
</dbReference>
<comment type="similarity">
    <text evidence="1 6">Belongs to the cytochrome P450 family.</text>
</comment>
<evidence type="ECO:0008006" key="9">
    <source>
        <dbReference type="Google" id="ProtNLM"/>
    </source>
</evidence>